<sequence>MQVNYHHKYLKYKKKYFQLKTQHGGLILTDVEIGNAFDDLKNIEETLNWLESAVNGTAFDKNAKIIFIHIENGMDKYIVYSGNEADGIVYVSEINDYGQEYEYNVALGETVRSLKSNATLTKNMKLITKKPLKEIMAAEEHFAPDIEYIDTTDTLREYLTKKNINYPEVIFKIEQVVPPLQISLGDYVTNLKIVRNDLTNAIKVSLASRIQSWNLLHRHIPTPIARLILDYAF</sequence>
<evidence type="ECO:0000313" key="1">
    <source>
        <dbReference type="EMBL" id="AYV81071.1"/>
    </source>
</evidence>
<reference evidence="1" key="1">
    <citation type="submission" date="2018-10" db="EMBL/GenBank/DDBJ databases">
        <title>Hidden diversity of soil giant viruses.</title>
        <authorList>
            <person name="Schulz F."/>
            <person name="Alteio L."/>
            <person name="Goudeau D."/>
            <person name="Ryan E.M."/>
            <person name="Malmstrom R.R."/>
            <person name="Blanchard J."/>
            <person name="Woyke T."/>
        </authorList>
    </citation>
    <scope>NUCLEOTIDE SEQUENCE</scope>
    <source>
        <strain evidence="1">HAV1</strain>
    </source>
</reference>
<protein>
    <submittedName>
        <fullName evidence="1">Uncharacterized protein</fullName>
    </submittedName>
</protein>
<dbReference type="EMBL" id="MK072257">
    <property type="protein sequence ID" value="AYV81071.1"/>
    <property type="molecule type" value="Genomic_DNA"/>
</dbReference>
<accession>A0A3G5A4C5</accession>
<organism evidence="1">
    <name type="scientific">Harvfovirus sp</name>
    <dbReference type="NCBI Taxonomy" id="2487768"/>
    <lineage>
        <taxon>Viruses</taxon>
        <taxon>Varidnaviria</taxon>
        <taxon>Bamfordvirae</taxon>
        <taxon>Nucleocytoviricota</taxon>
        <taxon>Megaviricetes</taxon>
        <taxon>Imitervirales</taxon>
        <taxon>Mimiviridae</taxon>
        <taxon>Klosneuvirinae</taxon>
    </lineage>
</organism>
<gene>
    <name evidence="1" type="ORF">Harvfovirus15_15</name>
</gene>
<proteinExistence type="predicted"/>
<name>A0A3G5A4C5_9VIRU</name>